<accession>A0A0P5ZUM3</accession>
<protein>
    <submittedName>
        <fullName evidence="1">Uncharacterized protein</fullName>
    </submittedName>
</protein>
<organism evidence="1">
    <name type="scientific">Daphnia magna</name>
    <dbReference type="NCBI Taxonomy" id="35525"/>
    <lineage>
        <taxon>Eukaryota</taxon>
        <taxon>Metazoa</taxon>
        <taxon>Ecdysozoa</taxon>
        <taxon>Arthropoda</taxon>
        <taxon>Crustacea</taxon>
        <taxon>Branchiopoda</taxon>
        <taxon>Diplostraca</taxon>
        <taxon>Cladocera</taxon>
        <taxon>Anomopoda</taxon>
        <taxon>Daphniidae</taxon>
        <taxon>Daphnia</taxon>
    </lineage>
</organism>
<proteinExistence type="predicted"/>
<name>A0A0P5ZUM3_9CRUS</name>
<sequence>MLLQVWYLKIATFFGLTRSTKERLIRNENVYLLPHNTCRIFVIMSQIHLLVYWKR</sequence>
<reference evidence="1" key="1">
    <citation type="submission" date="2015-10" db="EMBL/GenBank/DDBJ databases">
        <title>EvidentialGene: Evidence-directed Construction of Complete mRNA Transcriptomes without Genomes.</title>
        <authorList>
            <person name="Gilbert D.G."/>
        </authorList>
    </citation>
    <scope>NUCLEOTIDE SEQUENCE</scope>
</reference>
<dbReference type="AlphaFoldDB" id="A0A0P5ZUM3"/>
<dbReference type="EMBL" id="GDIQ01031263">
    <property type="protein sequence ID" value="JAN63474.1"/>
    <property type="molecule type" value="Transcribed_RNA"/>
</dbReference>
<evidence type="ECO:0000313" key="1">
    <source>
        <dbReference type="EMBL" id="JAN63474.1"/>
    </source>
</evidence>